<name>A0ABU6CA48_9ACTN</name>
<keyword evidence="1" id="KW-0862">Zinc</keyword>
<dbReference type="EMBL" id="JAOZYB010000101">
    <property type="protein sequence ID" value="MEB3961584.1"/>
    <property type="molecule type" value="Genomic_DNA"/>
</dbReference>
<dbReference type="InterPro" id="IPR003737">
    <property type="entry name" value="GlcNAc_PI_deacetylase-related"/>
</dbReference>
<evidence type="ECO:0000256" key="1">
    <source>
        <dbReference type="ARBA" id="ARBA00022833"/>
    </source>
</evidence>
<feature type="compositionally biased region" description="Basic and acidic residues" evidence="2">
    <location>
        <begin position="1"/>
        <end position="12"/>
    </location>
</feature>
<dbReference type="PANTHER" id="PTHR12993">
    <property type="entry name" value="N-ACETYLGLUCOSAMINYL-PHOSPHATIDYLINOSITOL DE-N-ACETYLASE-RELATED"/>
    <property type="match status" value="1"/>
</dbReference>
<dbReference type="PANTHER" id="PTHR12993:SF29">
    <property type="entry name" value="BLR3841 PROTEIN"/>
    <property type="match status" value="1"/>
</dbReference>
<protein>
    <submittedName>
        <fullName evidence="3">PIG-L family deacetylase</fullName>
    </submittedName>
</protein>
<gene>
    <name evidence="3" type="ORF">OKJ48_15195</name>
</gene>
<dbReference type="Pfam" id="PF02585">
    <property type="entry name" value="PIG-L"/>
    <property type="match status" value="1"/>
</dbReference>
<dbReference type="Proteomes" id="UP001352223">
    <property type="component" value="Unassembled WGS sequence"/>
</dbReference>
<dbReference type="InterPro" id="IPR024078">
    <property type="entry name" value="LmbE-like_dom_sf"/>
</dbReference>
<sequence>MTRPAIRTDRPAETGPANAIQAPGTDEAQWRDWSGWDAMPPALLPERGRVVVVAAHPDDEVLGFGGAMAVLAARGVRLTVVSITDGEGSHPDSRVVTPPALARLRARELRAALTELGAGQAEIIRLGVPDTGVADHEEQLVDALTPLARGADLVAAPWTGDVHSDHEAAGRAARTAALRSGTPLSLYPVWMWHWARPDDPRVPWRTARCVQLPPHVQALKQVAIDRFTTQIHPLGPGPEDAAVLPPEELAHHLRPTEVLFQ</sequence>
<dbReference type="Gene3D" id="3.40.50.10320">
    <property type="entry name" value="LmbE-like"/>
    <property type="match status" value="1"/>
</dbReference>
<reference evidence="3 4" key="1">
    <citation type="submission" date="2022-10" db="EMBL/GenBank/DDBJ databases">
        <authorList>
            <person name="Xie J."/>
            <person name="Shen N."/>
        </authorList>
    </citation>
    <scope>NUCLEOTIDE SEQUENCE [LARGE SCALE GENOMIC DNA]</scope>
    <source>
        <strain evidence="3 4">DSM 41681</strain>
    </source>
</reference>
<evidence type="ECO:0000313" key="3">
    <source>
        <dbReference type="EMBL" id="MEB3961584.1"/>
    </source>
</evidence>
<keyword evidence="4" id="KW-1185">Reference proteome</keyword>
<organism evidence="3 4">
    <name type="scientific">Streptomyces kunmingensis</name>
    <dbReference type="NCBI Taxonomy" id="68225"/>
    <lineage>
        <taxon>Bacteria</taxon>
        <taxon>Bacillati</taxon>
        <taxon>Actinomycetota</taxon>
        <taxon>Actinomycetes</taxon>
        <taxon>Kitasatosporales</taxon>
        <taxon>Streptomycetaceae</taxon>
        <taxon>Streptomyces</taxon>
    </lineage>
</organism>
<comment type="caution">
    <text evidence="3">The sequence shown here is derived from an EMBL/GenBank/DDBJ whole genome shotgun (WGS) entry which is preliminary data.</text>
</comment>
<accession>A0ABU6CA48</accession>
<dbReference type="RefSeq" id="WP_324768887.1">
    <property type="nucleotide sequence ID" value="NZ_BAAATS010000006.1"/>
</dbReference>
<feature type="region of interest" description="Disordered" evidence="2">
    <location>
        <begin position="1"/>
        <end position="26"/>
    </location>
</feature>
<evidence type="ECO:0000313" key="4">
    <source>
        <dbReference type="Proteomes" id="UP001352223"/>
    </source>
</evidence>
<evidence type="ECO:0000256" key="2">
    <source>
        <dbReference type="SAM" id="MobiDB-lite"/>
    </source>
</evidence>
<proteinExistence type="predicted"/>
<dbReference type="SUPFAM" id="SSF102588">
    <property type="entry name" value="LmbE-like"/>
    <property type="match status" value="1"/>
</dbReference>